<gene>
    <name evidence="2" type="ORF">EJ05DRAFT_56582</name>
</gene>
<feature type="compositionally biased region" description="Polar residues" evidence="1">
    <location>
        <begin position="610"/>
        <end position="625"/>
    </location>
</feature>
<proteinExistence type="predicted"/>
<name>A0A6A6W5C3_9PEZI</name>
<reference evidence="2" key="1">
    <citation type="journal article" date="2020" name="Stud. Mycol.">
        <title>101 Dothideomycetes genomes: a test case for predicting lifestyles and emergence of pathogens.</title>
        <authorList>
            <person name="Haridas S."/>
            <person name="Albert R."/>
            <person name="Binder M."/>
            <person name="Bloem J."/>
            <person name="Labutti K."/>
            <person name="Salamov A."/>
            <person name="Andreopoulos B."/>
            <person name="Baker S."/>
            <person name="Barry K."/>
            <person name="Bills G."/>
            <person name="Bluhm B."/>
            <person name="Cannon C."/>
            <person name="Castanera R."/>
            <person name="Culley D."/>
            <person name="Daum C."/>
            <person name="Ezra D."/>
            <person name="Gonzalez J."/>
            <person name="Henrissat B."/>
            <person name="Kuo A."/>
            <person name="Liang C."/>
            <person name="Lipzen A."/>
            <person name="Lutzoni F."/>
            <person name="Magnuson J."/>
            <person name="Mondo S."/>
            <person name="Nolan M."/>
            <person name="Ohm R."/>
            <person name="Pangilinan J."/>
            <person name="Park H.-J."/>
            <person name="Ramirez L."/>
            <person name="Alfaro M."/>
            <person name="Sun H."/>
            <person name="Tritt A."/>
            <person name="Yoshinaga Y."/>
            <person name="Zwiers L.-H."/>
            <person name="Turgeon B."/>
            <person name="Goodwin S."/>
            <person name="Spatafora J."/>
            <person name="Crous P."/>
            <person name="Grigoriev I."/>
        </authorList>
    </citation>
    <scope>NUCLEOTIDE SEQUENCE</scope>
    <source>
        <strain evidence="2">CBS 121739</strain>
    </source>
</reference>
<dbReference type="OrthoDB" id="5422351at2759"/>
<protein>
    <submittedName>
        <fullName evidence="2">Uncharacterized protein</fullName>
    </submittedName>
</protein>
<evidence type="ECO:0000313" key="2">
    <source>
        <dbReference type="EMBL" id="KAF2757130.1"/>
    </source>
</evidence>
<feature type="region of interest" description="Disordered" evidence="1">
    <location>
        <begin position="606"/>
        <end position="628"/>
    </location>
</feature>
<feature type="region of interest" description="Disordered" evidence="1">
    <location>
        <begin position="255"/>
        <end position="282"/>
    </location>
</feature>
<dbReference type="AlphaFoldDB" id="A0A6A6W5C3"/>
<sequence length="649" mass="72105">MESTTLMTFMLQCSQSVRTVELLGSWDNFSSPYNMKRDRRKGLGHWTGCYRFKNIICDGDIEHLTNKREGGLLMGGIYWFYYRLDGEIEYSDPSYPVTTLCPLLPGQQLNVLEVPTDSTAIAPASNDQIIVPSLNPEDKYQTPHPKEALRLPKVSKRTAAGVTLPQTSPRLVRCRSAGTNLGYRRVTREYPVRRARSASDSPVVAAHNGIIPMRGYSPDTDTGRGRSRARQLPVSDEDSHINPFLLSTEDGRLHMCSPSSSTTPSQWSQSSVSTSRHGLHVSSRAVSPDLERIGEVIGEEEEQLIYDYNPTAGHDTEDLYLHDGLVFPSRSNSQQSVASSRLRQDFSGLFSHRRSTSNDSTNNTSPTRHPTAYNDLVDIPEDVNEGNYEDIISEQELREFSPSGMEYTYPYPTRPPSRRASPEGDVHLLNILDKDVPMLAPLPEEVDETLPDFHFQLRSDGDEGDVLPSSESSSSLDVWGRNNSVTWEMPVFVNEPLLSPTFSSLSEYSSGIHTPDLGARLERFFQPDAELLGDDEELGFDRLVLDNNGPLCSTPFQLRDPPPGSAKVSSSPNVVHGSTLYGYSLMGHPDNSEATLTRFELEPSKPFESFTPQASRPPTAHQQKSGLHAEASQISQLVDDFAYLGEAVT</sequence>
<organism evidence="2 3">
    <name type="scientific">Pseudovirgaria hyperparasitica</name>
    <dbReference type="NCBI Taxonomy" id="470096"/>
    <lineage>
        <taxon>Eukaryota</taxon>
        <taxon>Fungi</taxon>
        <taxon>Dikarya</taxon>
        <taxon>Ascomycota</taxon>
        <taxon>Pezizomycotina</taxon>
        <taxon>Dothideomycetes</taxon>
        <taxon>Dothideomycetes incertae sedis</taxon>
        <taxon>Acrospermales</taxon>
        <taxon>Acrospermaceae</taxon>
        <taxon>Pseudovirgaria</taxon>
    </lineage>
</organism>
<dbReference type="GeneID" id="54490814"/>
<feature type="region of interest" description="Disordered" evidence="1">
    <location>
        <begin position="350"/>
        <end position="374"/>
    </location>
</feature>
<feature type="region of interest" description="Disordered" evidence="1">
    <location>
        <begin position="211"/>
        <end position="242"/>
    </location>
</feature>
<dbReference type="Proteomes" id="UP000799437">
    <property type="component" value="Unassembled WGS sequence"/>
</dbReference>
<dbReference type="PANTHER" id="PTHR40625">
    <property type="entry name" value="GTP-BINDING PROTEIN ESDC-RELATED"/>
    <property type="match status" value="1"/>
</dbReference>
<feature type="region of interest" description="Disordered" evidence="1">
    <location>
        <begin position="455"/>
        <end position="475"/>
    </location>
</feature>
<evidence type="ECO:0000256" key="1">
    <source>
        <dbReference type="SAM" id="MobiDB-lite"/>
    </source>
</evidence>
<dbReference type="RefSeq" id="XP_033599581.1">
    <property type="nucleotide sequence ID" value="XM_033749760.1"/>
</dbReference>
<feature type="compositionally biased region" description="Low complexity" evidence="1">
    <location>
        <begin position="257"/>
        <end position="275"/>
    </location>
</feature>
<dbReference type="EMBL" id="ML996574">
    <property type="protein sequence ID" value="KAF2757130.1"/>
    <property type="molecule type" value="Genomic_DNA"/>
</dbReference>
<accession>A0A6A6W5C3</accession>
<feature type="compositionally biased region" description="Low complexity" evidence="1">
    <location>
        <begin position="357"/>
        <end position="368"/>
    </location>
</feature>
<keyword evidence="3" id="KW-1185">Reference proteome</keyword>
<dbReference type="PANTHER" id="PTHR40625:SF1">
    <property type="entry name" value="AMP-ACTIVATED PROTEIN KINASE GLYCOGEN-BINDING DOMAIN-CONTAINING PROTEIN"/>
    <property type="match status" value="1"/>
</dbReference>
<evidence type="ECO:0000313" key="3">
    <source>
        <dbReference type="Proteomes" id="UP000799437"/>
    </source>
</evidence>